<dbReference type="GO" id="GO:0016985">
    <property type="term" value="F:mannan endo-1,4-beta-mannosidase activity"/>
    <property type="evidence" value="ECO:0007669"/>
    <property type="project" value="UniProtKB-EC"/>
</dbReference>
<dbReference type="SUPFAM" id="SSF51445">
    <property type="entry name" value="(Trans)glycosidases"/>
    <property type="match status" value="1"/>
</dbReference>
<reference evidence="13" key="1">
    <citation type="journal article" date="2021" name="Nat. Commun.">
        <title>Genetic determinants of endophytism in the Arabidopsis root mycobiome.</title>
        <authorList>
            <person name="Mesny F."/>
            <person name="Miyauchi S."/>
            <person name="Thiergart T."/>
            <person name="Pickel B."/>
            <person name="Atanasova L."/>
            <person name="Karlsson M."/>
            <person name="Huettel B."/>
            <person name="Barry K.W."/>
            <person name="Haridas S."/>
            <person name="Chen C."/>
            <person name="Bauer D."/>
            <person name="Andreopoulos W."/>
            <person name="Pangilinan J."/>
            <person name="LaButti K."/>
            <person name="Riley R."/>
            <person name="Lipzen A."/>
            <person name="Clum A."/>
            <person name="Drula E."/>
            <person name="Henrissat B."/>
            <person name="Kohler A."/>
            <person name="Grigoriev I.V."/>
            <person name="Martin F.M."/>
            <person name="Hacquard S."/>
        </authorList>
    </citation>
    <scope>NUCLEOTIDE SEQUENCE</scope>
    <source>
        <strain evidence="13">MPI-CAGE-AT-0147</strain>
    </source>
</reference>
<keyword evidence="6 11" id="KW-0732">Signal</keyword>
<evidence type="ECO:0000256" key="2">
    <source>
        <dbReference type="ARBA" id="ARBA00004613"/>
    </source>
</evidence>
<evidence type="ECO:0000256" key="4">
    <source>
        <dbReference type="ARBA" id="ARBA00012706"/>
    </source>
</evidence>
<dbReference type="PANTHER" id="PTHR31451">
    <property type="match status" value="1"/>
</dbReference>
<comment type="subcellular location">
    <subcellularLocation>
        <location evidence="2">Secreted</location>
    </subcellularLocation>
</comment>
<dbReference type="AlphaFoldDB" id="A0A9P9I7V5"/>
<keyword evidence="5" id="KW-0964">Secreted</keyword>
<evidence type="ECO:0000313" key="13">
    <source>
        <dbReference type="EMBL" id="KAH7110252.1"/>
    </source>
</evidence>
<evidence type="ECO:0000256" key="6">
    <source>
        <dbReference type="ARBA" id="ARBA00022729"/>
    </source>
</evidence>
<dbReference type="InterPro" id="IPR045053">
    <property type="entry name" value="MAN-like"/>
</dbReference>
<evidence type="ECO:0000256" key="1">
    <source>
        <dbReference type="ARBA" id="ARBA00001678"/>
    </source>
</evidence>
<evidence type="ECO:0000256" key="3">
    <source>
        <dbReference type="ARBA" id="ARBA00005641"/>
    </source>
</evidence>
<comment type="catalytic activity">
    <reaction evidence="1">
        <text>Random hydrolysis of (1-&gt;4)-beta-D-mannosidic linkages in mannans, galactomannans and glucomannans.</text>
        <dbReference type="EC" id="3.2.1.78"/>
    </reaction>
</comment>
<dbReference type="Proteomes" id="UP000738349">
    <property type="component" value="Unassembled WGS sequence"/>
</dbReference>
<comment type="caution">
    <text evidence="13">The sequence shown here is derived from an EMBL/GenBank/DDBJ whole genome shotgun (WGS) entry which is preliminary data.</text>
</comment>
<dbReference type="Pfam" id="PF26410">
    <property type="entry name" value="GH5_mannosidase"/>
    <property type="match status" value="1"/>
</dbReference>
<keyword evidence="8" id="KW-0326">Glycosidase</keyword>
<dbReference type="Gene3D" id="3.20.20.80">
    <property type="entry name" value="Glycosidases"/>
    <property type="match status" value="1"/>
</dbReference>
<gene>
    <name evidence="13" type="ORF">EDB81DRAFT_672236</name>
</gene>
<evidence type="ECO:0000256" key="9">
    <source>
        <dbReference type="ARBA" id="ARBA00068505"/>
    </source>
</evidence>
<protein>
    <recommendedName>
        <fullName evidence="9">Mannan endo-1,4-beta-mannosidase A</fullName>
        <ecNumber evidence="4">3.2.1.78</ecNumber>
    </recommendedName>
    <alternativeName>
        <fullName evidence="10">Endo-beta-1,4-mannanase A</fullName>
    </alternativeName>
</protein>
<evidence type="ECO:0000256" key="7">
    <source>
        <dbReference type="ARBA" id="ARBA00022801"/>
    </source>
</evidence>
<evidence type="ECO:0000256" key="5">
    <source>
        <dbReference type="ARBA" id="ARBA00022525"/>
    </source>
</evidence>
<dbReference type="EC" id="3.2.1.78" evidence="4"/>
<keyword evidence="14" id="KW-1185">Reference proteome</keyword>
<organism evidence="13 14">
    <name type="scientific">Dactylonectria macrodidyma</name>
    <dbReference type="NCBI Taxonomy" id="307937"/>
    <lineage>
        <taxon>Eukaryota</taxon>
        <taxon>Fungi</taxon>
        <taxon>Dikarya</taxon>
        <taxon>Ascomycota</taxon>
        <taxon>Pezizomycotina</taxon>
        <taxon>Sordariomycetes</taxon>
        <taxon>Hypocreomycetidae</taxon>
        <taxon>Hypocreales</taxon>
        <taxon>Nectriaceae</taxon>
        <taxon>Dactylonectria</taxon>
    </lineage>
</organism>
<evidence type="ECO:0000256" key="11">
    <source>
        <dbReference type="SAM" id="SignalP"/>
    </source>
</evidence>
<sequence>MHFLRSLIHFGTLSAAHVTALPVVAESGTTSSPQSTAVDGRSLGFATTNGVKFVVDGKEDYLVGSNSYWIGFLTNNSDVDKTLDDFTASGLKVLRVWGFNDVNTIPDENTVWYQYLSASGSIINTGPNGLQRLDYVVKAAEARGVKLIIPFVNNWDDYGGMKAYTRVFGGITFYESSGAQQQYRKYIEAVVIRYRDSPTIFAWEVANEPRCTFCSTDVIYNWARDISAYIKSLDPHHMVALGDEGFGLNGDIWHPYWLVYGLDFWRNLQIPTLDFAVFHMYPSTWSVPFGFATTWIKAHAERCAMANKPCFFEEYGVPYDNNHCPSVKPWQDLSLKTPGMAGDAYWQFGTTISFGRSANDGYTIFLGTEDFTCSVAEHVKAVAMVNGSK</sequence>
<dbReference type="OrthoDB" id="406631at2759"/>
<evidence type="ECO:0000313" key="14">
    <source>
        <dbReference type="Proteomes" id="UP000738349"/>
    </source>
</evidence>
<evidence type="ECO:0000256" key="10">
    <source>
        <dbReference type="ARBA" id="ARBA00077212"/>
    </source>
</evidence>
<comment type="similarity">
    <text evidence="3">Belongs to the glycosyl hydrolase 5 (cellulase A) family.</text>
</comment>
<keyword evidence="7 13" id="KW-0378">Hydrolase</keyword>
<dbReference type="InterPro" id="IPR001547">
    <property type="entry name" value="Glyco_hydro_5"/>
</dbReference>
<dbReference type="FunFam" id="3.20.20.80:FF:000076">
    <property type="entry name" value="Mannan endo-1,4-beta-mannosidase A"/>
    <property type="match status" value="1"/>
</dbReference>
<name>A0A9P9I7V5_9HYPO</name>
<dbReference type="GO" id="GO:0005576">
    <property type="term" value="C:extracellular region"/>
    <property type="evidence" value="ECO:0007669"/>
    <property type="project" value="UniProtKB-SubCell"/>
</dbReference>
<evidence type="ECO:0000256" key="8">
    <source>
        <dbReference type="ARBA" id="ARBA00023295"/>
    </source>
</evidence>
<feature type="domain" description="Glycoside hydrolase family 5" evidence="12">
    <location>
        <begin position="172"/>
        <end position="347"/>
    </location>
</feature>
<dbReference type="PANTHER" id="PTHR31451:SF39">
    <property type="entry name" value="MANNAN ENDO-1,4-BETA-MANNOSIDASE 1"/>
    <property type="match status" value="1"/>
</dbReference>
<dbReference type="EMBL" id="JAGMUV010000046">
    <property type="protein sequence ID" value="KAH7110252.1"/>
    <property type="molecule type" value="Genomic_DNA"/>
</dbReference>
<evidence type="ECO:0000259" key="12">
    <source>
        <dbReference type="Pfam" id="PF26410"/>
    </source>
</evidence>
<dbReference type="InterPro" id="IPR017853">
    <property type="entry name" value="GH"/>
</dbReference>
<dbReference type="GO" id="GO:0046355">
    <property type="term" value="P:mannan catabolic process"/>
    <property type="evidence" value="ECO:0007669"/>
    <property type="project" value="UniProtKB-ARBA"/>
</dbReference>
<accession>A0A9P9I7V5</accession>
<proteinExistence type="inferred from homology"/>
<feature type="signal peptide" evidence="11">
    <location>
        <begin position="1"/>
        <end position="20"/>
    </location>
</feature>
<feature type="chain" id="PRO_5040486317" description="Mannan endo-1,4-beta-mannosidase A" evidence="11">
    <location>
        <begin position="21"/>
        <end position="389"/>
    </location>
</feature>